<reference evidence="1" key="1">
    <citation type="submission" date="2016-11" db="EMBL/GenBank/DDBJ databases">
        <title>The genome of Nicotiana attenuata.</title>
        <authorList>
            <person name="Xu S."/>
            <person name="Brockmoeller T."/>
            <person name="Gaquerel E."/>
            <person name="Navarro A."/>
            <person name="Kuhl H."/>
            <person name="Gase K."/>
            <person name="Ling Z."/>
            <person name="Zhou W."/>
            <person name="Kreitzer C."/>
            <person name="Stanke M."/>
            <person name="Tang H."/>
            <person name="Lyons E."/>
            <person name="Pandey P."/>
            <person name="Pandey S.P."/>
            <person name="Timmermann B."/>
            <person name="Baldwin I.T."/>
        </authorList>
    </citation>
    <scope>NUCLEOTIDE SEQUENCE [LARGE SCALE GENOMIC DNA]</scope>
    <source>
        <strain evidence="1">UT</strain>
    </source>
</reference>
<sequence length="70" mass="8111">MDIIGRLATIQESFQAVENEKEQMQQTLAAFWKHLPPIDHALGLEDRKRAFFQEQEDLIMGDVIRGRQGD</sequence>
<comment type="caution">
    <text evidence="1">The sequence shown here is derived from an EMBL/GenBank/DDBJ whole genome shotgun (WGS) entry which is preliminary data.</text>
</comment>
<name>A0A314KZ17_NICAT</name>
<evidence type="ECO:0000313" key="1">
    <source>
        <dbReference type="EMBL" id="OIT33984.1"/>
    </source>
</evidence>
<dbReference type="PANTHER" id="PTHR36344">
    <property type="entry name" value="RX N-TERMINAL DOMAIN-CONTAINING PROTEIN"/>
    <property type="match status" value="1"/>
</dbReference>
<keyword evidence="2" id="KW-1185">Reference proteome</keyword>
<dbReference type="EMBL" id="MJEQ01000788">
    <property type="protein sequence ID" value="OIT33984.1"/>
    <property type="molecule type" value="Genomic_DNA"/>
</dbReference>
<accession>A0A314KZ17</accession>
<dbReference type="AlphaFoldDB" id="A0A314KZ17"/>
<evidence type="ECO:0000313" key="2">
    <source>
        <dbReference type="Proteomes" id="UP000187609"/>
    </source>
</evidence>
<dbReference type="Proteomes" id="UP000187609">
    <property type="component" value="Unassembled WGS sequence"/>
</dbReference>
<dbReference type="SMR" id="A0A314KZ17"/>
<proteinExistence type="predicted"/>
<gene>
    <name evidence="1" type="ORF">A4A49_54235</name>
</gene>
<dbReference type="PANTHER" id="PTHR36344:SF1">
    <property type="entry name" value="RX N-TERMINAL DOMAIN-CONTAINING PROTEIN"/>
    <property type="match status" value="1"/>
</dbReference>
<protein>
    <submittedName>
        <fullName evidence="1">Uncharacterized protein</fullName>
    </submittedName>
</protein>
<organism evidence="1 2">
    <name type="scientific">Nicotiana attenuata</name>
    <name type="common">Coyote tobacco</name>
    <dbReference type="NCBI Taxonomy" id="49451"/>
    <lineage>
        <taxon>Eukaryota</taxon>
        <taxon>Viridiplantae</taxon>
        <taxon>Streptophyta</taxon>
        <taxon>Embryophyta</taxon>
        <taxon>Tracheophyta</taxon>
        <taxon>Spermatophyta</taxon>
        <taxon>Magnoliopsida</taxon>
        <taxon>eudicotyledons</taxon>
        <taxon>Gunneridae</taxon>
        <taxon>Pentapetalae</taxon>
        <taxon>asterids</taxon>
        <taxon>lamiids</taxon>
        <taxon>Solanales</taxon>
        <taxon>Solanaceae</taxon>
        <taxon>Nicotianoideae</taxon>
        <taxon>Nicotianeae</taxon>
        <taxon>Nicotiana</taxon>
    </lineage>
</organism>
<dbReference type="Gramene" id="OIT33984">
    <property type="protein sequence ID" value="OIT33984"/>
    <property type="gene ID" value="A4A49_54235"/>
</dbReference>